<dbReference type="Proteomes" id="UP000051952">
    <property type="component" value="Unassembled WGS sequence"/>
</dbReference>
<sequence length="151" mass="16362">MLTNVTSVGAPIRTAPLARIELTNTTVELQAGMSAFSCDSEQKVSTQRGASDSVLSTPVDSFLFQQQHRDDSVSSVDDPHTVSPSDFPLDAQLEVAHLDVLISDAIVQARYRSSPATPARAQIVLQQLLQRILIVAIASGDARKSNQENRY</sequence>
<organism evidence="1 2">
    <name type="scientific">Bodo saltans</name>
    <name type="common">Flagellated protozoan</name>
    <dbReference type="NCBI Taxonomy" id="75058"/>
    <lineage>
        <taxon>Eukaryota</taxon>
        <taxon>Discoba</taxon>
        <taxon>Euglenozoa</taxon>
        <taxon>Kinetoplastea</taxon>
        <taxon>Metakinetoplastina</taxon>
        <taxon>Eubodonida</taxon>
        <taxon>Bodonidae</taxon>
        <taxon>Bodo</taxon>
    </lineage>
</organism>
<keyword evidence="2" id="KW-1185">Reference proteome</keyword>
<name>A0A0S4JJR2_BODSA</name>
<reference evidence="2" key="1">
    <citation type="submission" date="2015-09" db="EMBL/GenBank/DDBJ databases">
        <authorList>
            <consortium name="Pathogen Informatics"/>
        </authorList>
    </citation>
    <scope>NUCLEOTIDE SEQUENCE [LARGE SCALE GENOMIC DNA]</scope>
    <source>
        <strain evidence="2">Lake Konstanz</strain>
    </source>
</reference>
<protein>
    <submittedName>
        <fullName evidence="1">Uncharacterized protein</fullName>
    </submittedName>
</protein>
<gene>
    <name evidence="1" type="ORF">BSAL_27650</name>
</gene>
<evidence type="ECO:0000313" key="1">
    <source>
        <dbReference type="EMBL" id="CUG90586.1"/>
    </source>
</evidence>
<accession>A0A0S4JJR2</accession>
<dbReference type="VEuPathDB" id="TriTrypDB:BSAL_27650"/>
<dbReference type="AlphaFoldDB" id="A0A0S4JJR2"/>
<evidence type="ECO:0000313" key="2">
    <source>
        <dbReference type="Proteomes" id="UP000051952"/>
    </source>
</evidence>
<proteinExistence type="predicted"/>
<dbReference type="EMBL" id="CYKH01001849">
    <property type="protein sequence ID" value="CUG90586.1"/>
    <property type="molecule type" value="Genomic_DNA"/>
</dbReference>